<reference evidence="2" key="2">
    <citation type="submission" date="2023-05" db="EMBL/GenBank/DDBJ databases">
        <authorList>
            <consortium name="Lawrence Berkeley National Laboratory"/>
            <person name="Steindorff A."/>
            <person name="Hensen N."/>
            <person name="Bonometti L."/>
            <person name="Westerberg I."/>
            <person name="Brannstrom I.O."/>
            <person name="Guillou S."/>
            <person name="Cros-Aarteil S."/>
            <person name="Calhoun S."/>
            <person name="Haridas S."/>
            <person name="Kuo A."/>
            <person name="Mondo S."/>
            <person name="Pangilinan J."/>
            <person name="Riley R."/>
            <person name="Labutti K."/>
            <person name="Andreopoulos B."/>
            <person name="Lipzen A."/>
            <person name="Chen C."/>
            <person name="Yanf M."/>
            <person name="Daum C."/>
            <person name="Ng V."/>
            <person name="Clum A."/>
            <person name="Ohm R."/>
            <person name="Martin F."/>
            <person name="Silar P."/>
            <person name="Natvig D."/>
            <person name="Lalanne C."/>
            <person name="Gautier V."/>
            <person name="Ament-Velasquez S.L."/>
            <person name="Kruys A."/>
            <person name="Hutchinson M.I."/>
            <person name="Powell A.J."/>
            <person name="Barry K."/>
            <person name="Miller A.N."/>
            <person name="Grigoriev I.V."/>
            <person name="Debuchy R."/>
            <person name="Gladieux P."/>
            <person name="Thoren M.H."/>
            <person name="Johannesson H."/>
        </authorList>
    </citation>
    <scope>NUCLEOTIDE SEQUENCE</scope>
    <source>
        <strain evidence="2">CBS 757.83</strain>
    </source>
</reference>
<gene>
    <name evidence="2" type="ORF">N658DRAFT_255544</name>
</gene>
<keyword evidence="3" id="KW-1185">Reference proteome</keyword>
<feature type="signal peptide" evidence="1">
    <location>
        <begin position="1"/>
        <end position="17"/>
    </location>
</feature>
<evidence type="ECO:0000313" key="3">
    <source>
        <dbReference type="Proteomes" id="UP001305647"/>
    </source>
</evidence>
<evidence type="ECO:0000256" key="1">
    <source>
        <dbReference type="SAM" id="SignalP"/>
    </source>
</evidence>
<comment type="caution">
    <text evidence="2">The sequence shown here is derived from an EMBL/GenBank/DDBJ whole genome shotgun (WGS) entry which is preliminary data.</text>
</comment>
<evidence type="ECO:0000313" key="2">
    <source>
        <dbReference type="EMBL" id="KAK4098023.1"/>
    </source>
</evidence>
<dbReference type="Proteomes" id="UP001305647">
    <property type="component" value="Unassembled WGS sequence"/>
</dbReference>
<accession>A0AAN6SYG4</accession>
<proteinExistence type="predicted"/>
<protein>
    <recommendedName>
        <fullName evidence="4">Secreted protein</fullName>
    </recommendedName>
</protein>
<keyword evidence="1" id="KW-0732">Signal</keyword>
<reference evidence="2" key="1">
    <citation type="journal article" date="2023" name="Mol. Phylogenet. Evol.">
        <title>Genome-scale phylogeny and comparative genomics of the fungal order Sordariales.</title>
        <authorList>
            <person name="Hensen N."/>
            <person name="Bonometti L."/>
            <person name="Westerberg I."/>
            <person name="Brannstrom I.O."/>
            <person name="Guillou S."/>
            <person name="Cros-Aarteil S."/>
            <person name="Calhoun S."/>
            <person name="Haridas S."/>
            <person name="Kuo A."/>
            <person name="Mondo S."/>
            <person name="Pangilinan J."/>
            <person name="Riley R."/>
            <person name="LaButti K."/>
            <person name="Andreopoulos B."/>
            <person name="Lipzen A."/>
            <person name="Chen C."/>
            <person name="Yan M."/>
            <person name="Daum C."/>
            <person name="Ng V."/>
            <person name="Clum A."/>
            <person name="Steindorff A."/>
            <person name="Ohm R.A."/>
            <person name="Martin F."/>
            <person name="Silar P."/>
            <person name="Natvig D.O."/>
            <person name="Lalanne C."/>
            <person name="Gautier V."/>
            <person name="Ament-Velasquez S.L."/>
            <person name="Kruys A."/>
            <person name="Hutchinson M.I."/>
            <person name="Powell A.J."/>
            <person name="Barry K."/>
            <person name="Miller A.N."/>
            <person name="Grigoriev I.V."/>
            <person name="Debuchy R."/>
            <person name="Gladieux P."/>
            <person name="Hiltunen Thoren M."/>
            <person name="Johannesson H."/>
        </authorList>
    </citation>
    <scope>NUCLEOTIDE SEQUENCE</scope>
    <source>
        <strain evidence="2">CBS 757.83</strain>
    </source>
</reference>
<name>A0AAN6SYG4_9PEZI</name>
<dbReference type="AlphaFoldDB" id="A0AAN6SYG4"/>
<dbReference type="EMBL" id="MU863664">
    <property type="protein sequence ID" value="KAK4098023.1"/>
    <property type="molecule type" value="Genomic_DNA"/>
</dbReference>
<feature type="chain" id="PRO_5042984342" description="Secreted protein" evidence="1">
    <location>
        <begin position="18"/>
        <end position="135"/>
    </location>
</feature>
<sequence length="135" mass="14237">MMRVLPLLAALPAASRGICRGSQDRTPAVSQHIPQPEQMRFVRVSTQTWAELLLPCAARAGMHCKLFPGTHHGSQFSYRALSRLMPKVATVFARHGPGQLSLAILSPPASCDAGSAGLVSRAAATTVSSLPALPV</sequence>
<evidence type="ECO:0008006" key="4">
    <source>
        <dbReference type="Google" id="ProtNLM"/>
    </source>
</evidence>
<organism evidence="2 3">
    <name type="scientific">Parathielavia hyrcaniae</name>
    <dbReference type="NCBI Taxonomy" id="113614"/>
    <lineage>
        <taxon>Eukaryota</taxon>
        <taxon>Fungi</taxon>
        <taxon>Dikarya</taxon>
        <taxon>Ascomycota</taxon>
        <taxon>Pezizomycotina</taxon>
        <taxon>Sordariomycetes</taxon>
        <taxon>Sordariomycetidae</taxon>
        <taxon>Sordariales</taxon>
        <taxon>Chaetomiaceae</taxon>
        <taxon>Parathielavia</taxon>
    </lineage>
</organism>